<protein>
    <submittedName>
        <fullName evidence="1">Uncharacterized protein</fullName>
    </submittedName>
</protein>
<dbReference type="AlphaFoldDB" id="A0AA46TGI4"/>
<dbReference type="RefSeq" id="WP_271633531.1">
    <property type="nucleotide sequence ID" value="NZ_CP094970.1"/>
</dbReference>
<dbReference type="KEGG" id="sgrg:L0C25_19885"/>
<dbReference type="Proteomes" id="UP001164390">
    <property type="component" value="Chromosome"/>
</dbReference>
<keyword evidence="2" id="KW-1185">Reference proteome</keyword>
<organism evidence="1 2">
    <name type="scientific">Solicola gregarius</name>
    <dbReference type="NCBI Taxonomy" id="2908642"/>
    <lineage>
        <taxon>Bacteria</taxon>
        <taxon>Bacillati</taxon>
        <taxon>Actinomycetota</taxon>
        <taxon>Actinomycetes</taxon>
        <taxon>Propionibacteriales</taxon>
        <taxon>Nocardioidaceae</taxon>
        <taxon>Solicola</taxon>
    </lineage>
</organism>
<reference evidence="1" key="1">
    <citation type="submission" date="2022-01" db="EMBL/GenBank/DDBJ databases">
        <title>Nocardioidaceae gen. sp. A5X3R13.</title>
        <authorList>
            <person name="Lopez Marin M.A."/>
            <person name="Uhlik O."/>
        </authorList>
    </citation>
    <scope>NUCLEOTIDE SEQUENCE</scope>
    <source>
        <strain evidence="1">A5X3R13</strain>
    </source>
</reference>
<proteinExistence type="predicted"/>
<dbReference type="EMBL" id="CP094970">
    <property type="protein sequence ID" value="UYM04773.1"/>
    <property type="molecule type" value="Genomic_DNA"/>
</dbReference>
<name>A0AA46TGI4_9ACTN</name>
<evidence type="ECO:0000313" key="2">
    <source>
        <dbReference type="Proteomes" id="UP001164390"/>
    </source>
</evidence>
<accession>A0AA46TGI4</accession>
<gene>
    <name evidence="1" type="ORF">L0C25_19885</name>
</gene>
<dbReference type="Gene3D" id="3.40.50.620">
    <property type="entry name" value="HUPs"/>
    <property type="match status" value="1"/>
</dbReference>
<evidence type="ECO:0000313" key="1">
    <source>
        <dbReference type="EMBL" id="UYM04773.1"/>
    </source>
</evidence>
<dbReference type="InterPro" id="IPR014729">
    <property type="entry name" value="Rossmann-like_a/b/a_fold"/>
</dbReference>
<dbReference type="SUPFAM" id="SSF52402">
    <property type="entry name" value="Adenine nucleotide alpha hydrolases-like"/>
    <property type="match status" value="1"/>
</dbReference>
<sequence>MYNVALLIEHQLTDVDADQIVGLHEAIDEPVRYHLVMPVEDAAGQLTTSLGALGGPELVPVVSPDSSEVEMIQESIDHTAQTELDASVALLQGRRQQTTAQLTRDDPVRALASLIKKVDGNEAIILTEPHVVSEFFHLDWTSRSRRKLEVPCLHLLEHETLDEQSAGAGEGVDGM</sequence>